<dbReference type="InterPro" id="IPR050532">
    <property type="entry name" value="Globin-like_OT"/>
</dbReference>
<dbReference type="GO" id="GO:0020037">
    <property type="term" value="F:heme binding"/>
    <property type="evidence" value="ECO:0007669"/>
    <property type="project" value="InterPro"/>
</dbReference>
<keyword evidence="4" id="KW-0408">Iron</keyword>
<keyword evidence="6" id="KW-0813">Transport</keyword>
<evidence type="ECO:0000259" key="7">
    <source>
        <dbReference type="PROSITE" id="PS01033"/>
    </source>
</evidence>
<dbReference type="Gene3D" id="1.10.490.10">
    <property type="entry name" value="Globins"/>
    <property type="match status" value="1"/>
</dbReference>
<dbReference type="GO" id="GO:0046872">
    <property type="term" value="F:metal ion binding"/>
    <property type="evidence" value="ECO:0007669"/>
    <property type="project" value="UniProtKB-KW"/>
</dbReference>
<name>V4A0S1_LOTGI</name>
<sequence length="105" mass="11611">AENEKLKGHVAAVMLTIDEAITTLNDADQVIDTLTHIGATHVRFSGFKPEWFLLIKEPFLVAVKDTLGERYTASMESNYRKAIRFILETLIKGYENGSAVANGQG</sequence>
<dbReference type="GeneID" id="20232855"/>
<gene>
    <name evidence="8" type="ORF">LOTGIDRAFT_128580</name>
</gene>
<keyword evidence="2 6" id="KW-0349">Heme</keyword>
<dbReference type="GO" id="GO:0005344">
    <property type="term" value="F:oxygen carrier activity"/>
    <property type="evidence" value="ECO:0007669"/>
    <property type="project" value="UniProtKB-KW"/>
</dbReference>
<dbReference type="HOGENOM" id="CLU_003827_16_0_1"/>
<dbReference type="PANTHER" id="PTHR46458">
    <property type="entry name" value="BLR2807 PROTEIN"/>
    <property type="match status" value="1"/>
</dbReference>
<evidence type="ECO:0000256" key="3">
    <source>
        <dbReference type="ARBA" id="ARBA00022723"/>
    </source>
</evidence>
<dbReference type="PROSITE" id="PS01033">
    <property type="entry name" value="GLOBIN"/>
    <property type="match status" value="1"/>
</dbReference>
<dbReference type="OrthoDB" id="6344802at2759"/>
<dbReference type="SUPFAM" id="SSF46458">
    <property type="entry name" value="Globin-like"/>
    <property type="match status" value="1"/>
</dbReference>
<comment type="similarity">
    <text evidence="6">Belongs to the globin family.</text>
</comment>
<keyword evidence="9" id="KW-1185">Reference proteome</keyword>
<dbReference type="InterPro" id="IPR000971">
    <property type="entry name" value="Globin"/>
</dbReference>
<protein>
    <recommendedName>
        <fullName evidence="1">Globin</fullName>
    </recommendedName>
    <alternativeName>
        <fullName evidence="5">Myoglobin</fullName>
    </alternativeName>
</protein>
<dbReference type="PANTHER" id="PTHR46458:SF5">
    <property type="entry name" value="GLOBIN FAMILY PROFILE DOMAIN-CONTAINING PROTEIN"/>
    <property type="match status" value="1"/>
</dbReference>
<dbReference type="OMA" id="FRVEYFW"/>
<evidence type="ECO:0000256" key="4">
    <source>
        <dbReference type="ARBA" id="ARBA00023004"/>
    </source>
</evidence>
<feature type="domain" description="Globin" evidence="7">
    <location>
        <begin position="1"/>
        <end position="95"/>
    </location>
</feature>
<evidence type="ECO:0000256" key="6">
    <source>
        <dbReference type="RuleBase" id="RU000356"/>
    </source>
</evidence>
<evidence type="ECO:0000256" key="5">
    <source>
        <dbReference type="ARBA" id="ARBA00030087"/>
    </source>
</evidence>
<evidence type="ECO:0000313" key="9">
    <source>
        <dbReference type="Proteomes" id="UP000030746"/>
    </source>
</evidence>
<organism evidence="8 9">
    <name type="scientific">Lottia gigantea</name>
    <name type="common">Giant owl limpet</name>
    <dbReference type="NCBI Taxonomy" id="225164"/>
    <lineage>
        <taxon>Eukaryota</taxon>
        <taxon>Metazoa</taxon>
        <taxon>Spiralia</taxon>
        <taxon>Lophotrochozoa</taxon>
        <taxon>Mollusca</taxon>
        <taxon>Gastropoda</taxon>
        <taxon>Patellogastropoda</taxon>
        <taxon>Lottioidea</taxon>
        <taxon>Lottiidae</taxon>
        <taxon>Lottia</taxon>
    </lineage>
</organism>
<keyword evidence="3" id="KW-0479">Metal-binding</keyword>
<dbReference type="EMBL" id="KB202990">
    <property type="protein sequence ID" value="ESO86856.1"/>
    <property type="molecule type" value="Genomic_DNA"/>
</dbReference>
<evidence type="ECO:0000256" key="2">
    <source>
        <dbReference type="ARBA" id="ARBA00022617"/>
    </source>
</evidence>
<dbReference type="RefSeq" id="XP_009062550.1">
    <property type="nucleotide sequence ID" value="XM_009064302.1"/>
</dbReference>
<reference evidence="8 9" key="1">
    <citation type="journal article" date="2013" name="Nature">
        <title>Insights into bilaterian evolution from three spiralian genomes.</title>
        <authorList>
            <person name="Simakov O."/>
            <person name="Marletaz F."/>
            <person name="Cho S.J."/>
            <person name="Edsinger-Gonzales E."/>
            <person name="Havlak P."/>
            <person name="Hellsten U."/>
            <person name="Kuo D.H."/>
            <person name="Larsson T."/>
            <person name="Lv J."/>
            <person name="Arendt D."/>
            <person name="Savage R."/>
            <person name="Osoegawa K."/>
            <person name="de Jong P."/>
            <person name="Grimwood J."/>
            <person name="Chapman J.A."/>
            <person name="Shapiro H."/>
            <person name="Aerts A."/>
            <person name="Otillar R.P."/>
            <person name="Terry A.Y."/>
            <person name="Boore J.L."/>
            <person name="Grigoriev I.V."/>
            <person name="Lindberg D.R."/>
            <person name="Seaver E.C."/>
            <person name="Weisblat D.A."/>
            <person name="Putnam N.H."/>
            <person name="Rokhsar D.S."/>
        </authorList>
    </citation>
    <scope>NUCLEOTIDE SEQUENCE [LARGE SCALE GENOMIC DNA]</scope>
</reference>
<dbReference type="KEGG" id="lgi:LOTGIDRAFT_128580"/>
<proteinExistence type="inferred from homology"/>
<dbReference type="InterPro" id="IPR012292">
    <property type="entry name" value="Globin/Proto"/>
</dbReference>
<dbReference type="CTD" id="20232855"/>
<dbReference type="Pfam" id="PF00042">
    <property type="entry name" value="Globin"/>
    <property type="match status" value="1"/>
</dbReference>
<accession>V4A0S1</accession>
<dbReference type="AlphaFoldDB" id="V4A0S1"/>
<keyword evidence="6" id="KW-0561">Oxygen transport</keyword>
<evidence type="ECO:0000313" key="8">
    <source>
        <dbReference type="EMBL" id="ESO86856.1"/>
    </source>
</evidence>
<feature type="non-terminal residue" evidence="8">
    <location>
        <position position="1"/>
    </location>
</feature>
<dbReference type="InterPro" id="IPR009050">
    <property type="entry name" value="Globin-like_sf"/>
</dbReference>
<dbReference type="GO" id="GO:0019825">
    <property type="term" value="F:oxygen binding"/>
    <property type="evidence" value="ECO:0007669"/>
    <property type="project" value="InterPro"/>
</dbReference>
<evidence type="ECO:0000256" key="1">
    <source>
        <dbReference type="ARBA" id="ARBA00013895"/>
    </source>
</evidence>
<dbReference type="Proteomes" id="UP000030746">
    <property type="component" value="Unassembled WGS sequence"/>
</dbReference>